<gene>
    <name evidence="2" type="ORF">K461DRAFT_289158</name>
</gene>
<feature type="compositionally biased region" description="Basic and acidic residues" evidence="1">
    <location>
        <begin position="1052"/>
        <end position="1061"/>
    </location>
</feature>
<feature type="region of interest" description="Disordered" evidence="1">
    <location>
        <begin position="309"/>
        <end position="368"/>
    </location>
</feature>
<feature type="compositionally biased region" description="Polar residues" evidence="1">
    <location>
        <begin position="708"/>
        <end position="720"/>
    </location>
</feature>
<feature type="compositionally biased region" description="Basic and acidic residues" evidence="1">
    <location>
        <begin position="325"/>
        <end position="334"/>
    </location>
</feature>
<feature type="compositionally biased region" description="Polar residues" evidence="1">
    <location>
        <begin position="341"/>
        <end position="353"/>
    </location>
</feature>
<feature type="region of interest" description="Disordered" evidence="1">
    <location>
        <begin position="693"/>
        <end position="720"/>
    </location>
</feature>
<feature type="compositionally biased region" description="Basic and acidic residues" evidence="1">
    <location>
        <begin position="598"/>
        <end position="607"/>
    </location>
</feature>
<keyword evidence="3" id="KW-1185">Reference proteome</keyword>
<evidence type="ECO:0000256" key="1">
    <source>
        <dbReference type="SAM" id="MobiDB-lite"/>
    </source>
</evidence>
<evidence type="ECO:0000313" key="2">
    <source>
        <dbReference type="EMBL" id="KAF2156779.1"/>
    </source>
</evidence>
<feature type="compositionally biased region" description="Low complexity" evidence="1">
    <location>
        <begin position="446"/>
        <end position="458"/>
    </location>
</feature>
<dbReference type="EMBL" id="ML996081">
    <property type="protein sequence ID" value="KAF2156779.1"/>
    <property type="molecule type" value="Genomic_DNA"/>
</dbReference>
<dbReference type="Proteomes" id="UP000799439">
    <property type="component" value="Unassembled WGS sequence"/>
</dbReference>
<accession>A0A9P4MP17</accession>
<feature type="compositionally biased region" description="Low complexity" evidence="1">
    <location>
        <begin position="572"/>
        <end position="583"/>
    </location>
</feature>
<feature type="compositionally biased region" description="Basic and acidic residues" evidence="1">
    <location>
        <begin position="910"/>
        <end position="920"/>
    </location>
</feature>
<reference evidence="2" key="1">
    <citation type="journal article" date="2020" name="Stud. Mycol.">
        <title>101 Dothideomycetes genomes: a test case for predicting lifestyles and emergence of pathogens.</title>
        <authorList>
            <person name="Haridas S."/>
            <person name="Albert R."/>
            <person name="Binder M."/>
            <person name="Bloem J."/>
            <person name="Labutti K."/>
            <person name="Salamov A."/>
            <person name="Andreopoulos B."/>
            <person name="Baker S."/>
            <person name="Barry K."/>
            <person name="Bills G."/>
            <person name="Bluhm B."/>
            <person name="Cannon C."/>
            <person name="Castanera R."/>
            <person name="Culley D."/>
            <person name="Daum C."/>
            <person name="Ezra D."/>
            <person name="Gonzalez J."/>
            <person name="Henrissat B."/>
            <person name="Kuo A."/>
            <person name="Liang C."/>
            <person name="Lipzen A."/>
            <person name="Lutzoni F."/>
            <person name="Magnuson J."/>
            <person name="Mondo S."/>
            <person name="Nolan M."/>
            <person name="Ohm R."/>
            <person name="Pangilinan J."/>
            <person name="Park H.-J."/>
            <person name="Ramirez L."/>
            <person name="Alfaro M."/>
            <person name="Sun H."/>
            <person name="Tritt A."/>
            <person name="Yoshinaga Y."/>
            <person name="Zwiers L.-H."/>
            <person name="Turgeon B."/>
            <person name="Goodwin S."/>
            <person name="Spatafora J."/>
            <person name="Crous P."/>
            <person name="Grigoriev I."/>
        </authorList>
    </citation>
    <scope>NUCLEOTIDE SEQUENCE</scope>
    <source>
        <strain evidence="2">CBS 260.36</strain>
    </source>
</reference>
<organism evidence="2 3">
    <name type="scientific">Myriangium duriaei CBS 260.36</name>
    <dbReference type="NCBI Taxonomy" id="1168546"/>
    <lineage>
        <taxon>Eukaryota</taxon>
        <taxon>Fungi</taxon>
        <taxon>Dikarya</taxon>
        <taxon>Ascomycota</taxon>
        <taxon>Pezizomycotina</taxon>
        <taxon>Dothideomycetes</taxon>
        <taxon>Dothideomycetidae</taxon>
        <taxon>Myriangiales</taxon>
        <taxon>Myriangiaceae</taxon>
        <taxon>Myriangium</taxon>
    </lineage>
</organism>
<feature type="region of interest" description="Disordered" evidence="1">
    <location>
        <begin position="436"/>
        <end position="560"/>
    </location>
</feature>
<name>A0A9P4MP17_9PEZI</name>
<feature type="compositionally biased region" description="Polar residues" evidence="1">
    <location>
        <begin position="524"/>
        <end position="542"/>
    </location>
</feature>
<feature type="region of interest" description="Disordered" evidence="1">
    <location>
        <begin position="572"/>
        <end position="644"/>
    </location>
</feature>
<feature type="compositionally biased region" description="Polar residues" evidence="1">
    <location>
        <begin position="482"/>
        <end position="493"/>
    </location>
</feature>
<dbReference type="OrthoDB" id="5341904at2759"/>
<dbReference type="AlphaFoldDB" id="A0A9P4MP17"/>
<feature type="compositionally biased region" description="Low complexity" evidence="1">
    <location>
        <begin position="628"/>
        <end position="637"/>
    </location>
</feature>
<feature type="region of interest" description="Disordered" evidence="1">
    <location>
        <begin position="992"/>
        <end position="1022"/>
    </location>
</feature>
<feature type="compositionally biased region" description="Basic and acidic residues" evidence="1">
    <location>
        <begin position="825"/>
        <end position="837"/>
    </location>
</feature>
<sequence length="1134" mass="124257">MVEIPSFARRRSARKSLHFEDFTSTAGPVETNPTRTTSVTKRLTKNRRVQEIVPITSSPDCPLRSERGSRNSLIEFTRKSLDRKSIVFQLFPGLSSSHSVETSPQDIDVTSEPFDFTFVPDEPNDGTMSADLLKTVAKKTSLKTLLCDKPASSDDESIDIDAAITLLKELKKRASPEELVALHRALLPVKDDAKADQADESGRSPYSRRSSFITPGVATRTKSPVKSPKDRKSFLPDVPLLNKKQRPSSDQFISSSAKATTPLFRQSSAAQLQPHHGLPSFARSYSPADLDIATIGGLELGTLRITNGAVSPEPSIISDVGRIGDSVDPREDTTIPKPGTFNMNQVTPQTQNKKIPGLEAYNDSSDDEECRIHKLKPSKATSSLETLDQSADASDIFRRPALNASVNSFVSRLSTIHDDESVVEERLEKQNLALKKLSGHATTRNPPGSSGSDSSFSPNHDVHASGARVLARPSSLAKKDSGYSSEMQPSNRHSSSDDEVGDLVKSVQLKTPLRPMNMPLETIPSVSTLTSSALPSLRTSTSTDDKPASGLPPRADRRNSGINLELNLPSLSPLSPLQRNPPSASGSALSVLSDSAEPDIKSPDKGQRARNKLHKPPPTSRSNSDVGPKPSLSPSSPGAYPQVPDELSVNFSRRITRALGSYHPEHTFAAHAKISQESLTSPEIAKEVMDDPVTPKAKHGNGKPAENATKTPVSEPNSTEPIIQKKKSRFRLRGRTRSKSMTRPEAQLPLERNTPTVSDTVQQYIDVIHNKENVAESGNANKWTLASSPHHSAPRGRTQDYAGRMSLADRQDELVTTRTLPTTDHSSRRPEHRRAESMPRAAIHTAKRQAVDLGPNARQIETPRRQRSKSVAPTVGRSYRGFADDETDLPPVTPLGQHRSKDQSALPTDFPRDSRRERRSAFAQVFLRSPSNERAGRSGSKSPKIPDLNNPAYIAARMSSPPPDALPRSAQTPRSIPWETDHMHPMRLEAHAAKPKNHRIDNAISNNSKPVMPPSHNRKVSDPGYFERMYQAYRRSDAVPMTRLVSPTREGRLRVHEDQQKRASWASSRTPSPGSVLDRFSGGLDYGWERGVGFSGSAGTRDKESGKAQRKSVLTSEKYGVDLSDVPIFIQRAI</sequence>
<feature type="region of interest" description="Disordered" evidence="1">
    <location>
        <begin position="192"/>
        <end position="255"/>
    </location>
</feature>
<feature type="compositionally biased region" description="Polar residues" evidence="1">
    <location>
        <begin position="584"/>
        <end position="593"/>
    </location>
</feature>
<feature type="region of interest" description="Disordered" evidence="1">
    <location>
        <begin position="808"/>
        <end position="978"/>
    </location>
</feature>
<protein>
    <submittedName>
        <fullName evidence="2">Uncharacterized protein</fullName>
    </submittedName>
</protein>
<proteinExistence type="predicted"/>
<evidence type="ECO:0000313" key="3">
    <source>
        <dbReference type="Proteomes" id="UP000799439"/>
    </source>
</evidence>
<feature type="compositionally biased region" description="Basic and acidic residues" evidence="1">
    <location>
        <begin position="192"/>
        <end position="202"/>
    </location>
</feature>
<feature type="region of interest" description="Disordered" evidence="1">
    <location>
        <begin position="1052"/>
        <end position="1076"/>
    </location>
</feature>
<comment type="caution">
    <text evidence="2">The sequence shown here is derived from an EMBL/GenBank/DDBJ whole genome shotgun (WGS) entry which is preliminary data.</text>
</comment>